<dbReference type="EMBL" id="MCGT01000007">
    <property type="protein sequence ID" value="ORX57969.1"/>
    <property type="molecule type" value="Genomic_DNA"/>
</dbReference>
<protein>
    <submittedName>
        <fullName evidence="2">Uncharacterized protein</fullName>
    </submittedName>
</protein>
<accession>A0A1X2GNI2</accession>
<evidence type="ECO:0000313" key="2">
    <source>
        <dbReference type="EMBL" id="ORX57969.1"/>
    </source>
</evidence>
<dbReference type="Proteomes" id="UP000242146">
    <property type="component" value="Unassembled WGS sequence"/>
</dbReference>
<name>A0A1X2GNI2_9FUNG</name>
<keyword evidence="3" id="KW-1185">Reference proteome</keyword>
<evidence type="ECO:0000256" key="1">
    <source>
        <dbReference type="SAM" id="MobiDB-lite"/>
    </source>
</evidence>
<feature type="compositionally biased region" description="Polar residues" evidence="1">
    <location>
        <begin position="57"/>
        <end position="91"/>
    </location>
</feature>
<comment type="caution">
    <text evidence="2">The sequence shown here is derived from an EMBL/GenBank/DDBJ whole genome shotgun (WGS) entry which is preliminary data.</text>
</comment>
<organism evidence="2 3">
    <name type="scientific">Hesseltinella vesiculosa</name>
    <dbReference type="NCBI Taxonomy" id="101127"/>
    <lineage>
        <taxon>Eukaryota</taxon>
        <taxon>Fungi</taxon>
        <taxon>Fungi incertae sedis</taxon>
        <taxon>Mucoromycota</taxon>
        <taxon>Mucoromycotina</taxon>
        <taxon>Mucoromycetes</taxon>
        <taxon>Mucorales</taxon>
        <taxon>Cunninghamellaceae</taxon>
        <taxon>Hesseltinella</taxon>
    </lineage>
</organism>
<evidence type="ECO:0000313" key="3">
    <source>
        <dbReference type="Proteomes" id="UP000242146"/>
    </source>
</evidence>
<dbReference type="AlphaFoldDB" id="A0A1X2GNI2"/>
<gene>
    <name evidence="2" type="ORF">DM01DRAFT_1333648</name>
</gene>
<proteinExistence type="predicted"/>
<reference evidence="2 3" key="1">
    <citation type="submission" date="2016-07" db="EMBL/GenBank/DDBJ databases">
        <title>Pervasive Adenine N6-methylation of Active Genes in Fungi.</title>
        <authorList>
            <consortium name="DOE Joint Genome Institute"/>
            <person name="Mondo S.J."/>
            <person name="Dannebaum R.O."/>
            <person name="Kuo R.C."/>
            <person name="Labutti K."/>
            <person name="Haridas S."/>
            <person name="Kuo A."/>
            <person name="Salamov A."/>
            <person name="Ahrendt S.R."/>
            <person name="Lipzen A."/>
            <person name="Sullivan W."/>
            <person name="Andreopoulos W.B."/>
            <person name="Clum A."/>
            <person name="Lindquist E."/>
            <person name="Daum C."/>
            <person name="Ramamoorthy G.K."/>
            <person name="Gryganskyi A."/>
            <person name="Culley D."/>
            <person name="Magnuson J.K."/>
            <person name="James T.Y."/>
            <person name="O'Malley M.A."/>
            <person name="Stajich J.E."/>
            <person name="Spatafora J.W."/>
            <person name="Visel A."/>
            <person name="Grigoriev I.V."/>
        </authorList>
    </citation>
    <scope>NUCLEOTIDE SEQUENCE [LARGE SCALE GENOMIC DNA]</scope>
    <source>
        <strain evidence="2 3">NRRL 3301</strain>
    </source>
</reference>
<sequence>MSNAQNFSDALNKKLQGAMDKKPTVKPFDGTGMLSPTNTEATFSDDDANTTATDSTLKTNTATQIGMVQPASTLSPRKTSRCSRSCSGQRY</sequence>
<feature type="region of interest" description="Disordered" evidence="1">
    <location>
        <begin position="1"/>
        <end position="91"/>
    </location>
</feature>